<dbReference type="STRING" id="582515.KR51_00011420"/>
<reference evidence="1 2" key="1">
    <citation type="submission" date="2013-05" db="EMBL/GenBank/DDBJ databases">
        <title>Draft genome sequence of Rubidibacter lacunae KORDI 51-2.</title>
        <authorList>
            <person name="Choi D.H."/>
            <person name="Noh J.H."/>
            <person name="Kwon K.-K."/>
            <person name="Lee J.-H."/>
            <person name="Ryu J.-Y."/>
        </authorList>
    </citation>
    <scope>NUCLEOTIDE SEQUENCE [LARGE SCALE GENOMIC DNA]</scope>
    <source>
        <strain evidence="1 2">KORDI 51-2</strain>
    </source>
</reference>
<dbReference type="Proteomes" id="UP000016960">
    <property type="component" value="Unassembled WGS sequence"/>
</dbReference>
<comment type="caution">
    <text evidence="1">The sequence shown here is derived from an EMBL/GenBank/DDBJ whole genome shotgun (WGS) entry which is preliminary data.</text>
</comment>
<dbReference type="EMBL" id="ASSJ01000030">
    <property type="protein sequence ID" value="ERN42213.1"/>
    <property type="molecule type" value="Genomic_DNA"/>
</dbReference>
<dbReference type="AlphaFoldDB" id="U5DCF6"/>
<name>U5DCF6_9CHRO</name>
<sequence>MVVPLLQIDLLNSRASRCRGASTHETLNIVLAILIVPRYAPPESYDRETLRLNRFPFGEYSLSSTLSARTEASCACCFFAIEIELCGIARCFGLVLEIYADDTLHSGNFRNCPC</sequence>
<keyword evidence="2" id="KW-1185">Reference proteome</keyword>
<proteinExistence type="predicted"/>
<dbReference type="InParanoid" id="U5DCF6"/>
<protein>
    <submittedName>
        <fullName evidence="1">Uncharacterized protein</fullName>
    </submittedName>
</protein>
<accession>U5DCF6</accession>
<organism evidence="1 2">
    <name type="scientific">Rubidibacter lacunae KORDI 51-2</name>
    <dbReference type="NCBI Taxonomy" id="582515"/>
    <lineage>
        <taxon>Bacteria</taxon>
        <taxon>Bacillati</taxon>
        <taxon>Cyanobacteriota</taxon>
        <taxon>Cyanophyceae</taxon>
        <taxon>Oscillatoriophycideae</taxon>
        <taxon>Chroococcales</taxon>
        <taxon>Aphanothecaceae</taxon>
        <taxon>Rubidibacter</taxon>
    </lineage>
</organism>
<evidence type="ECO:0000313" key="1">
    <source>
        <dbReference type="EMBL" id="ERN42213.1"/>
    </source>
</evidence>
<gene>
    <name evidence="1" type="ORF">KR51_00011420</name>
</gene>
<evidence type="ECO:0000313" key="2">
    <source>
        <dbReference type="Proteomes" id="UP000016960"/>
    </source>
</evidence>